<evidence type="ECO:0000256" key="5">
    <source>
        <dbReference type="SAM" id="Coils"/>
    </source>
</evidence>
<accession>A0A2N9GU01</accession>
<organism evidence="8">
    <name type="scientific">Fagus sylvatica</name>
    <name type="common">Beechnut</name>
    <dbReference type="NCBI Taxonomy" id="28930"/>
    <lineage>
        <taxon>Eukaryota</taxon>
        <taxon>Viridiplantae</taxon>
        <taxon>Streptophyta</taxon>
        <taxon>Embryophyta</taxon>
        <taxon>Tracheophyta</taxon>
        <taxon>Spermatophyta</taxon>
        <taxon>Magnoliopsida</taxon>
        <taxon>eudicotyledons</taxon>
        <taxon>Gunneridae</taxon>
        <taxon>Pentapetalae</taxon>
        <taxon>rosids</taxon>
        <taxon>fabids</taxon>
        <taxon>Fagales</taxon>
        <taxon>Fagaceae</taxon>
        <taxon>Fagus</taxon>
    </lineage>
</organism>
<feature type="region of interest" description="Disordered" evidence="6">
    <location>
        <begin position="99"/>
        <end position="123"/>
    </location>
</feature>
<evidence type="ECO:0000259" key="7">
    <source>
        <dbReference type="PROSITE" id="PS51775"/>
    </source>
</evidence>
<evidence type="ECO:0000256" key="2">
    <source>
        <dbReference type="ARBA" id="ARBA00022692"/>
    </source>
</evidence>
<evidence type="ECO:0000256" key="1">
    <source>
        <dbReference type="ARBA" id="ARBA00004167"/>
    </source>
</evidence>
<dbReference type="InterPro" id="IPR039306">
    <property type="entry name" value="MYOB"/>
</dbReference>
<keyword evidence="2" id="KW-0812">Transmembrane</keyword>
<dbReference type="PANTHER" id="PTHR31448">
    <property type="entry name" value="MYOSIN-BINDING PROTEIN 2"/>
    <property type="match status" value="1"/>
</dbReference>
<dbReference type="Pfam" id="PF04576">
    <property type="entry name" value="Zein-binding"/>
    <property type="match status" value="1"/>
</dbReference>
<feature type="domain" description="GTD-binding" evidence="7">
    <location>
        <begin position="168"/>
        <end position="266"/>
    </location>
</feature>
<feature type="coiled-coil region" evidence="5">
    <location>
        <begin position="241"/>
        <end position="268"/>
    </location>
</feature>
<evidence type="ECO:0000256" key="4">
    <source>
        <dbReference type="ARBA" id="ARBA00023136"/>
    </source>
</evidence>
<gene>
    <name evidence="8" type="ORF">FSB_LOCUS30865</name>
</gene>
<keyword evidence="3" id="KW-1133">Transmembrane helix</keyword>
<dbReference type="GO" id="GO:0080115">
    <property type="term" value="F:myosin XI tail binding"/>
    <property type="evidence" value="ECO:0007669"/>
    <property type="project" value="UniProtKB-ARBA"/>
</dbReference>
<reference evidence="8" key="1">
    <citation type="submission" date="2018-02" db="EMBL/GenBank/DDBJ databases">
        <authorList>
            <person name="Cohen D.B."/>
            <person name="Kent A.D."/>
        </authorList>
    </citation>
    <scope>NUCLEOTIDE SEQUENCE</scope>
</reference>
<protein>
    <recommendedName>
        <fullName evidence="7">GTD-binding domain-containing protein</fullName>
    </recommendedName>
</protein>
<dbReference type="InterPro" id="IPR007656">
    <property type="entry name" value="GTD-bd"/>
</dbReference>
<dbReference type="GO" id="GO:0016020">
    <property type="term" value="C:membrane"/>
    <property type="evidence" value="ECO:0007669"/>
    <property type="project" value="UniProtKB-SubCell"/>
</dbReference>
<comment type="subcellular location">
    <subcellularLocation>
        <location evidence="1">Membrane</location>
        <topology evidence="1">Single-pass membrane protein</topology>
    </subcellularLocation>
</comment>
<dbReference type="EMBL" id="OIVN01002359">
    <property type="protein sequence ID" value="SPD02983.1"/>
    <property type="molecule type" value="Genomic_DNA"/>
</dbReference>
<dbReference type="PANTHER" id="PTHR31448:SF32">
    <property type="entry name" value="MYOSIN-BINDING PROTEIN 1"/>
    <property type="match status" value="1"/>
</dbReference>
<dbReference type="PROSITE" id="PS51775">
    <property type="entry name" value="GTD_BINDING"/>
    <property type="match status" value="1"/>
</dbReference>
<evidence type="ECO:0000313" key="8">
    <source>
        <dbReference type="EMBL" id="SPD02983.1"/>
    </source>
</evidence>
<evidence type="ECO:0000256" key="3">
    <source>
        <dbReference type="ARBA" id="ARBA00022989"/>
    </source>
</evidence>
<dbReference type="AlphaFoldDB" id="A0A2N9GU01"/>
<sequence>MRTGEVWQTSVAESGTIYDARTTPITPSENGLETKPVSTDAAQQLPNLLDLGDAYKIAVSNRGRQLSGVLAEQWVGKDSSRVGEDFKILLSQLSATRGLEQSMNDKSPRYLKRGSSMEQNESVMPLDGSTLQKRVSLERNESGLSLDGTLQKRISLERNESGLSLDGSKLQKWISLERNESGLSLDGSIEFEEERNASSIAVNQSMAMITKLQEKNATLYMEPLQCLRLMEEQSKYDMEALQKANDLLAKKEKEIQYLEAELEFYKNKFPSELILEDVVEETHNIKARDIEMDQTESIGVEDSASGLGDSVNGKPITCDKVEGTGMPLGDKDTGTMKNADLQFEDEKLYILKCLKKLEKKLYLFSNDGVYLENGEYSRSEENGGVKNGGVEENDLSMQHDVSVSCRDLHAQASFEKAQLVCTENSEIGSCGLGSLVLHKGSDLSSLGNEVLDLNGRLGELEADQTFLEHTINSLRNGEEELRLIRVVMQDNNGKIG</sequence>
<evidence type="ECO:0000256" key="6">
    <source>
        <dbReference type="SAM" id="MobiDB-lite"/>
    </source>
</evidence>
<keyword evidence="4" id="KW-0472">Membrane</keyword>
<proteinExistence type="predicted"/>
<keyword evidence="5" id="KW-0175">Coiled coil</keyword>
<name>A0A2N9GU01_FAGSY</name>